<organism evidence="1 2">
    <name type="scientific">Shewanella piezotolerans (strain WP3 / JCM 13877)</name>
    <dbReference type="NCBI Taxonomy" id="225849"/>
    <lineage>
        <taxon>Bacteria</taxon>
        <taxon>Pseudomonadati</taxon>
        <taxon>Pseudomonadota</taxon>
        <taxon>Gammaproteobacteria</taxon>
        <taxon>Alteromonadales</taxon>
        <taxon>Shewanellaceae</taxon>
        <taxon>Shewanella</taxon>
    </lineage>
</organism>
<gene>
    <name evidence="1" type="ordered locus">swp_3988</name>
</gene>
<dbReference type="KEGG" id="swp:swp_3988"/>
<sequence>MQAPSLFTTSPYNDLIEERIEQELNGHDKSTPE</sequence>
<name>B8CSN2_SHEPW</name>
<evidence type="ECO:0000313" key="1">
    <source>
        <dbReference type="EMBL" id="ACJ30658.1"/>
    </source>
</evidence>
<reference evidence="1 2" key="1">
    <citation type="journal article" date="2008" name="PLoS ONE">
        <title>Environmental adaptation: genomic analysis of the piezotolerant and psychrotolerant deep-sea iron reducing bacterium Shewanella piezotolerans WP3.</title>
        <authorList>
            <person name="Wang F."/>
            <person name="Wang J."/>
            <person name="Jian H."/>
            <person name="Zhang B."/>
            <person name="Li S."/>
            <person name="Wang F."/>
            <person name="Zeng X."/>
            <person name="Gao L."/>
            <person name="Bartlett D.H."/>
            <person name="Yu J."/>
            <person name="Hu S."/>
            <person name="Xiao X."/>
        </authorList>
    </citation>
    <scope>NUCLEOTIDE SEQUENCE [LARGE SCALE GENOMIC DNA]</scope>
    <source>
        <strain evidence="2">WP3 / JCM 13877</strain>
    </source>
</reference>
<evidence type="ECO:0000313" key="2">
    <source>
        <dbReference type="Proteomes" id="UP000000753"/>
    </source>
</evidence>
<dbReference type="EMBL" id="CP000472">
    <property type="protein sequence ID" value="ACJ30658.1"/>
    <property type="molecule type" value="Genomic_DNA"/>
</dbReference>
<dbReference type="AlphaFoldDB" id="B8CSN2"/>
<keyword evidence="2" id="KW-1185">Reference proteome</keyword>
<proteinExistence type="predicted"/>
<accession>B8CSN2</accession>
<dbReference type="HOGENOM" id="CLU_3383751_0_0_6"/>
<protein>
    <submittedName>
        <fullName evidence="1">Uncharacterized protein</fullName>
    </submittedName>
</protein>
<dbReference type="Proteomes" id="UP000000753">
    <property type="component" value="Chromosome"/>
</dbReference>
<dbReference type="STRING" id="225849.swp_3988"/>